<reference evidence="2" key="1">
    <citation type="submission" date="2015-06" db="EMBL/GenBank/DDBJ databases">
        <title>Expansion of signal transduction pathways in fungi by whole-genome duplication.</title>
        <authorList>
            <consortium name="DOE Joint Genome Institute"/>
            <person name="Corrochano L.M."/>
            <person name="Kuo A."/>
            <person name="Marcet-Houben M."/>
            <person name="Polaino S."/>
            <person name="Salamov A."/>
            <person name="Villalobos J.M."/>
            <person name="Alvarez M.I."/>
            <person name="Avalos J."/>
            <person name="Benito E.P."/>
            <person name="Benoit I."/>
            <person name="Burger G."/>
            <person name="Camino L.P."/>
            <person name="Canovas D."/>
            <person name="Cerda-Olmedo E."/>
            <person name="Cheng J.-F."/>
            <person name="Dominguez A."/>
            <person name="Elias M."/>
            <person name="Eslava A.P."/>
            <person name="Glaser F."/>
            <person name="Grimwood J."/>
            <person name="Gutierrez G."/>
            <person name="Heitman J."/>
            <person name="Henrissat B."/>
            <person name="Iturriaga E.A."/>
            <person name="Lang B.F."/>
            <person name="Lavin J.L."/>
            <person name="Lee S."/>
            <person name="Li W."/>
            <person name="Lindquist E."/>
            <person name="Lopez-Garcia S."/>
            <person name="Luque E.M."/>
            <person name="Marcos A.T."/>
            <person name="Martin J."/>
            <person name="McCluskey K."/>
            <person name="Medina H.R."/>
            <person name="Miralles-Duran A."/>
            <person name="Miyazaki A."/>
            <person name="Munoz-Torres E."/>
            <person name="Oguiza J.A."/>
            <person name="Ohm R."/>
            <person name="Olmedo M."/>
            <person name="Orejas M."/>
            <person name="Ortiz-Castellanos L."/>
            <person name="Pisabarro A.G."/>
            <person name="Rodriguez-Romero J."/>
            <person name="Ruiz-Herrera J."/>
            <person name="Ruiz-Vazquez R."/>
            <person name="Sanz C."/>
            <person name="Schackwitz W."/>
            <person name="Schmutz J."/>
            <person name="Shahriari M."/>
            <person name="Shelest E."/>
            <person name="Silva-Franco F."/>
            <person name="Soanes D."/>
            <person name="Syed K."/>
            <person name="Tagua V.G."/>
            <person name="Talbot N.J."/>
            <person name="Thon M."/>
            <person name="De vries R.P."/>
            <person name="Wiebenga A."/>
            <person name="Yadav J.S."/>
            <person name="Braun E.L."/>
            <person name="Baker S."/>
            <person name="Garre V."/>
            <person name="Horwitz B."/>
            <person name="Torres-Martinez S."/>
            <person name="Idnurm A."/>
            <person name="Herrera-Estrella A."/>
            <person name="Gabaldon T."/>
            <person name="Grigoriev I.V."/>
        </authorList>
    </citation>
    <scope>NUCLEOTIDE SEQUENCE [LARGE SCALE GENOMIC DNA]</scope>
    <source>
        <strain evidence="2">NRRL 1555(-)</strain>
    </source>
</reference>
<protein>
    <submittedName>
        <fullName evidence="1">Uncharacterized protein</fullName>
    </submittedName>
</protein>
<dbReference type="VEuPathDB" id="FungiDB:PHYBLDRAFT_67064"/>
<dbReference type="InParanoid" id="A0A162WM05"/>
<accession>A0A162WM05</accession>
<organism evidence="1 2">
    <name type="scientific">Phycomyces blakesleeanus (strain ATCC 8743b / DSM 1359 / FGSC 10004 / NBRC 33097 / NRRL 1555)</name>
    <dbReference type="NCBI Taxonomy" id="763407"/>
    <lineage>
        <taxon>Eukaryota</taxon>
        <taxon>Fungi</taxon>
        <taxon>Fungi incertae sedis</taxon>
        <taxon>Mucoromycota</taxon>
        <taxon>Mucoromycotina</taxon>
        <taxon>Mucoromycetes</taxon>
        <taxon>Mucorales</taxon>
        <taxon>Phycomycetaceae</taxon>
        <taxon>Phycomyces</taxon>
    </lineage>
</organism>
<keyword evidence="2" id="KW-1185">Reference proteome</keyword>
<dbReference type="AlphaFoldDB" id="A0A162WM05"/>
<dbReference type="RefSeq" id="XP_018287005.1">
    <property type="nucleotide sequence ID" value="XM_018441733.1"/>
</dbReference>
<gene>
    <name evidence="1" type="ORF">PHYBLDRAFT_67064</name>
</gene>
<evidence type="ECO:0000313" key="2">
    <source>
        <dbReference type="Proteomes" id="UP000077315"/>
    </source>
</evidence>
<proteinExistence type="predicted"/>
<dbReference type="Proteomes" id="UP000077315">
    <property type="component" value="Unassembled WGS sequence"/>
</dbReference>
<dbReference type="EMBL" id="KV440993">
    <property type="protein sequence ID" value="OAD68965.1"/>
    <property type="molecule type" value="Genomic_DNA"/>
</dbReference>
<evidence type="ECO:0000313" key="1">
    <source>
        <dbReference type="EMBL" id="OAD68965.1"/>
    </source>
</evidence>
<sequence>MTLLRKNKGYEEQDQLCCYTILLIPLQRLVYEHHFFNQVNLLLCKLISSMSVYHTDIQILRRISICTYENYNWSLSLEMWLLRNKNNRIKDNPTLEALILDNNSTNTQLRIHRQYSFYKSIMWISDLQLKKRVSFVNARHYRPCCSGNNPGTNFCTHTKGRPIKSILCIKNKCSWVQKLGFT</sequence>
<name>A0A162WM05_PHYB8</name>
<dbReference type="GeneID" id="29002639"/>